<dbReference type="HOGENOM" id="CLU_1077378_0_0_4"/>
<dbReference type="RefSeq" id="WP_021035795.1">
    <property type="nucleotide sequence ID" value="NC_022357.1"/>
</dbReference>
<protein>
    <recommendedName>
        <fullName evidence="4">PEP-CTERM protein-sorting domain-containing protein</fullName>
    </recommendedName>
</protein>
<dbReference type="eggNOG" id="ENOG50335WM">
    <property type="taxonomic scope" value="Bacteria"/>
</dbReference>
<feature type="signal peptide" evidence="1">
    <location>
        <begin position="1"/>
        <end position="21"/>
    </location>
</feature>
<dbReference type="EMBL" id="AP013066">
    <property type="protein sequence ID" value="BAN34901.1"/>
    <property type="molecule type" value="Genomic_DNA"/>
</dbReference>
<proteinExistence type="predicted"/>
<evidence type="ECO:0000313" key="3">
    <source>
        <dbReference type="Proteomes" id="UP000015559"/>
    </source>
</evidence>
<organism evidence="2 3">
    <name type="scientific">Sulfuricella denitrificans (strain DSM 22764 / NBRC 105220 / skB26)</name>
    <dbReference type="NCBI Taxonomy" id="1163617"/>
    <lineage>
        <taxon>Bacteria</taxon>
        <taxon>Pseudomonadati</taxon>
        <taxon>Pseudomonadota</taxon>
        <taxon>Betaproteobacteria</taxon>
        <taxon>Nitrosomonadales</taxon>
        <taxon>Sulfuricellaceae</taxon>
        <taxon>Sulfuricella</taxon>
    </lineage>
</organism>
<reference evidence="2 3" key="1">
    <citation type="journal article" date="2012" name="Appl. Environ. Microbiol.">
        <title>Draft genome sequence of a psychrotolerant sulfur-oxidizing bacterium, Sulfuricella denitrificans skB26, and proteomic insights into cold adaptation.</title>
        <authorList>
            <person name="Watanabe T."/>
            <person name="Kojima H."/>
            <person name="Fukui M."/>
        </authorList>
    </citation>
    <scope>NUCLEOTIDE SEQUENCE [LARGE SCALE GENOMIC DNA]</scope>
    <source>
        <strain evidence="3">skB26</strain>
    </source>
</reference>
<dbReference type="NCBIfam" id="TIGR03370">
    <property type="entry name" value="VPLPA-CTERM"/>
    <property type="match status" value="1"/>
</dbReference>
<dbReference type="Proteomes" id="UP000015559">
    <property type="component" value="Chromosome"/>
</dbReference>
<keyword evidence="3" id="KW-1185">Reference proteome</keyword>
<evidence type="ECO:0008006" key="4">
    <source>
        <dbReference type="Google" id="ProtNLM"/>
    </source>
</evidence>
<dbReference type="STRING" id="1163617.SCD_n01065"/>
<sequence>MKALASSLALCAVLVSSEANAALIDRGGGLIYDNVLNVTWLQDANYAKTQYIQSGGTQGYANGYMNLSQATTWASNLSYYDSVRNVTYTDWRLPNTNPVNGTAFNYNLSYNGSTDYSYNVSASGTAYAGSTGSEMAHLFYNSLNNKGYANPATSWISSTAGHLEMQFGWGLANTGPFSNLFGVDYLSEWTGPMYSPDGSGGHVWTFRFADGFQGPAGDTTAYAMAVRDGDVAAVPVPAAAWLLGSGLLGLVGVARRNA</sequence>
<feature type="chain" id="PRO_5004535886" description="PEP-CTERM protein-sorting domain-containing protein" evidence="1">
    <location>
        <begin position="22"/>
        <end position="258"/>
    </location>
</feature>
<dbReference type="InterPro" id="IPR022472">
    <property type="entry name" value="VPLPA-CTERM"/>
</dbReference>
<gene>
    <name evidence="2" type="ORF">SCD_n01065</name>
</gene>
<dbReference type="KEGG" id="sdr:SCD_n01065"/>
<dbReference type="AlphaFoldDB" id="S6AG13"/>
<evidence type="ECO:0000256" key="1">
    <source>
        <dbReference type="SAM" id="SignalP"/>
    </source>
</evidence>
<keyword evidence="1" id="KW-0732">Signal</keyword>
<name>S6AG13_SULDS</name>
<accession>S6AG13</accession>
<evidence type="ECO:0000313" key="2">
    <source>
        <dbReference type="EMBL" id="BAN34901.1"/>
    </source>
</evidence>